<keyword evidence="2" id="KW-0004">4Fe-4S</keyword>
<evidence type="ECO:0000256" key="4">
    <source>
        <dbReference type="ARBA" id="ARBA00022763"/>
    </source>
</evidence>
<dbReference type="EMBL" id="BEGY01000014">
    <property type="protein sequence ID" value="GAX75888.1"/>
    <property type="molecule type" value="Genomic_DNA"/>
</dbReference>
<dbReference type="GO" id="GO:0051539">
    <property type="term" value="F:4 iron, 4 sulfur cluster binding"/>
    <property type="evidence" value="ECO:0007669"/>
    <property type="project" value="UniProtKB-KW"/>
</dbReference>
<accession>A0A250WYG2</accession>
<feature type="region of interest" description="Disordered" evidence="10">
    <location>
        <begin position="1"/>
        <end position="50"/>
    </location>
</feature>
<keyword evidence="8" id="KW-0234">DNA repair</keyword>
<keyword evidence="4" id="KW-0227">DNA damage</keyword>
<name>A0A250WYG2_9CHLO</name>
<comment type="caution">
    <text evidence="12">The sequence shown here is derived from an EMBL/GenBank/DDBJ whole genome shotgun (WGS) entry which is preliminary data.</text>
</comment>
<keyword evidence="3" id="KW-0479">Metal-binding</keyword>
<organism evidence="12 13">
    <name type="scientific">Chlamydomonas eustigma</name>
    <dbReference type="NCBI Taxonomy" id="1157962"/>
    <lineage>
        <taxon>Eukaryota</taxon>
        <taxon>Viridiplantae</taxon>
        <taxon>Chlorophyta</taxon>
        <taxon>core chlorophytes</taxon>
        <taxon>Chlorophyceae</taxon>
        <taxon>CS clade</taxon>
        <taxon>Chlamydomonadales</taxon>
        <taxon>Chlamydomonadaceae</taxon>
        <taxon>Chlamydomonas</taxon>
    </lineage>
</organism>
<evidence type="ECO:0000256" key="10">
    <source>
        <dbReference type="SAM" id="MobiDB-lite"/>
    </source>
</evidence>
<gene>
    <name evidence="12" type="ORF">CEUSTIGMA_g3331.t1</name>
</gene>
<evidence type="ECO:0000256" key="1">
    <source>
        <dbReference type="ARBA" id="ARBA00008343"/>
    </source>
</evidence>
<sequence length="291" mass="31860">MRNRGIGQAGPPGRSAVETAANNKDVLQDGSEPGAEDDEQKKRPKGPKKMKNIIQTTSFDASQELQTKASAISEQLEQLYPNPPIPLHHASPFQLLVAVVLSAQTTDVKVNEVTPALFARAGDAGAMSQLKALEVEDYIRTLGLAPTKAKNIVAMSKIVVDEHEGEVPDSFEGLESLPGVGHKTASVILAQVFGKLAFPVDTHIHRLAQRWGLTNGKSVEQTEADLKHLFPESKWRDVHLQMIYYGRKECPAQRHDPSECPICSWAAVPPYNREGISPSRPGKKPKRKEEA</sequence>
<keyword evidence="5" id="KW-0378">Hydrolase</keyword>
<dbReference type="Pfam" id="PF00730">
    <property type="entry name" value="HhH-GPD"/>
    <property type="match status" value="1"/>
</dbReference>
<keyword evidence="13" id="KW-1185">Reference proteome</keyword>
<dbReference type="OrthoDB" id="2099276at2759"/>
<dbReference type="InterPro" id="IPR011257">
    <property type="entry name" value="DNA_glycosylase"/>
</dbReference>
<keyword evidence="6" id="KW-0408">Iron</keyword>
<evidence type="ECO:0000256" key="9">
    <source>
        <dbReference type="ARBA" id="ARBA00023295"/>
    </source>
</evidence>
<dbReference type="AlphaFoldDB" id="A0A250WYG2"/>
<dbReference type="Proteomes" id="UP000232323">
    <property type="component" value="Unassembled WGS sequence"/>
</dbReference>
<dbReference type="Pfam" id="PF00633">
    <property type="entry name" value="HHH"/>
    <property type="match status" value="1"/>
</dbReference>
<evidence type="ECO:0000256" key="7">
    <source>
        <dbReference type="ARBA" id="ARBA00023014"/>
    </source>
</evidence>
<reference evidence="12 13" key="1">
    <citation type="submission" date="2017-08" db="EMBL/GenBank/DDBJ databases">
        <title>Acidophilic green algal genome provides insights into adaptation to an acidic environment.</title>
        <authorList>
            <person name="Hirooka S."/>
            <person name="Hirose Y."/>
            <person name="Kanesaki Y."/>
            <person name="Higuchi S."/>
            <person name="Fujiwara T."/>
            <person name="Onuma R."/>
            <person name="Era A."/>
            <person name="Ohbayashi R."/>
            <person name="Uzuka A."/>
            <person name="Nozaki H."/>
            <person name="Yoshikawa H."/>
            <person name="Miyagishima S.Y."/>
        </authorList>
    </citation>
    <scope>NUCLEOTIDE SEQUENCE [LARGE SCALE GENOMIC DNA]</scope>
    <source>
        <strain evidence="12 13">NIES-2499</strain>
    </source>
</reference>
<dbReference type="FunFam" id="1.10.340.30:FF:000001">
    <property type="entry name" value="Endonuclease III"/>
    <property type="match status" value="1"/>
</dbReference>
<feature type="region of interest" description="Disordered" evidence="10">
    <location>
        <begin position="269"/>
        <end position="291"/>
    </location>
</feature>
<proteinExistence type="inferred from homology"/>
<dbReference type="GO" id="GO:0000703">
    <property type="term" value="F:oxidized pyrimidine nucleobase lesion DNA N-glycosylase activity"/>
    <property type="evidence" value="ECO:0007669"/>
    <property type="project" value="UniProtKB-ARBA"/>
</dbReference>
<dbReference type="InterPro" id="IPR004036">
    <property type="entry name" value="Endonuclease-III-like_CS2"/>
</dbReference>
<dbReference type="HAMAP" id="MF_00942">
    <property type="entry name" value="Nth"/>
    <property type="match status" value="1"/>
</dbReference>
<dbReference type="PROSITE" id="PS01155">
    <property type="entry name" value="ENDONUCLEASE_III_2"/>
    <property type="match status" value="1"/>
</dbReference>
<dbReference type="GO" id="GO:0003906">
    <property type="term" value="F:DNA-(apurinic or apyrimidinic site) endonuclease activity"/>
    <property type="evidence" value="ECO:0007669"/>
    <property type="project" value="InterPro"/>
</dbReference>
<evidence type="ECO:0000313" key="13">
    <source>
        <dbReference type="Proteomes" id="UP000232323"/>
    </source>
</evidence>
<evidence type="ECO:0000256" key="6">
    <source>
        <dbReference type="ARBA" id="ARBA00023004"/>
    </source>
</evidence>
<keyword evidence="7" id="KW-0411">Iron-sulfur</keyword>
<dbReference type="InterPro" id="IPR005759">
    <property type="entry name" value="Nth"/>
</dbReference>
<evidence type="ECO:0000256" key="8">
    <source>
        <dbReference type="ARBA" id="ARBA00023204"/>
    </source>
</evidence>
<dbReference type="GO" id="GO:0046872">
    <property type="term" value="F:metal ion binding"/>
    <property type="evidence" value="ECO:0007669"/>
    <property type="project" value="UniProtKB-KW"/>
</dbReference>
<dbReference type="InterPro" id="IPR003265">
    <property type="entry name" value="HhH-GPD_domain"/>
</dbReference>
<feature type="compositionally biased region" description="Basic residues" evidence="10">
    <location>
        <begin position="281"/>
        <end position="291"/>
    </location>
</feature>
<dbReference type="PANTHER" id="PTHR10359:SF18">
    <property type="entry name" value="ENDONUCLEASE III"/>
    <property type="match status" value="1"/>
</dbReference>
<protein>
    <recommendedName>
        <fullName evidence="11">HhH-GPD domain-containing protein</fullName>
    </recommendedName>
</protein>
<dbReference type="GO" id="GO:0006285">
    <property type="term" value="P:base-excision repair, AP site formation"/>
    <property type="evidence" value="ECO:0007669"/>
    <property type="project" value="UniProtKB-ARBA"/>
</dbReference>
<dbReference type="FunFam" id="1.10.1670.10:FF:000019">
    <property type="entry name" value="Endonuclease III"/>
    <property type="match status" value="1"/>
</dbReference>
<dbReference type="GO" id="GO:0003677">
    <property type="term" value="F:DNA binding"/>
    <property type="evidence" value="ECO:0007669"/>
    <property type="project" value="InterPro"/>
</dbReference>
<keyword evidence="9" id="KW-0326">Glycosidase</keyword>
<evidence type="ECO:0000256" key="3">
    <source>
        <dbReference type="ARBA" id="ARBA00022723"/>
    </source>
</evidence>
<evidence type="ECO:0000256" key="5">
    <source>
        <dbReference type="ARBA" id="ARBA00022801"/>
    </source>
</evidence>
<dbReference type="SMART" id="SM00478">
    <property type="entry name" value="ENDO3c"/>
    <property type="match status" value="1"/>
</dbReference>
<dbReference type="Gene3D" id="1.10.340.30">
    <property type="entry name" value="Hypothetical protein, domain 2"/>
    <property type="match status" value="1"/>
</dbReference>
<dbReference type="CDD" id="cd00056">
    <property type="entry name" value="ENDO3c"/>
    <property type="match status" value="1"/>
</dbReference>
<evidence type="ECO:0000256" key="2">
    <source>
        <dbReference type="ARBA" id="ARBA00022485"/>
    </source>
</evidence>
<feature type="domain" description="HhH-GPD" evidence="11">
    <location>
        <begin position="101"/>
        <end position="248"/>
    </location>
</feature>
<dbReference type="PANTHER" id="PTHR10359">
    <property type="entry name" value="A/G-SPECIFIC ADENINE GLYCOSYLASE/ENDONUCLEASE III"/>
    <property type="match status" value="1"/>
</dbReference>
<dbReference type="InterPro" id="IPR000445">
    <property type="entry name" value="HhH_motif"/>
</dbReference>
<comment type="similarity">
    <text evidence="1">Belongs to the Nth/MutY family.</text>
</comment>
<dbReference type="InterPro" id="IPR023170">
    <property type="entry name" value="HhH_base_excis_C"/>
</dbReference>
<dbReference type="SUPFAM" id="SSF48150">
    <property type="entry name" value="DNA-glycosylase"/>
    <property type="match status" value="1"/>
</dbReference>
<dbReference type="STRING" id="1157962.A0A250WYG2"/>
<evidence type="ECO:0000259" key="11">
    <source>
        <dbReference type="SMART" id="SM00478"/>
    </source>
</evidence>
<dbReference type="NCBIfam" id="TIGR01083">
    <property type="entry name" value="nth"/>
    <property type="match status" value="1"/>
</dbReference>
<evidence type="ECO:0000313" key="12">
    <source>
        <dbReference type="EMBL" id="GAX75888.1"/>
    </source>
</evidence>
<dbReference type="Gene3D" id="1.10.1670.10">
    <property type="entry name" value="Helix-hairpin-Helix base-excision DNA repair enzymes (C-terminal)"/>
    <property type="match status" value="1"/>
</dbReference>